<evidence type="ECO:0000313" key="7">
    <source>
        <dbReference type="RefSeq" id="XP_014674815.1"/>
    </source>
</evidence>
<evidence type="ECO:0000256" key="5">
    <source>
        <dbReference type="ARBA" id="ARBA00023212"/>
    </source>
</evidence>
<comment type="similarity">
    <text evidence="2">Belongs to the KIF-binding protein family.</text>
</comment>
<dbReference type="Proteomes" id="UP000695022">
    <property type="component" value="Unplaced"/>
</dbReference>
<accession>A0ABM1ERJ4</accession>
<keyword evidence="4" id="KW-0963">Cytoplasm</keyword>
<dbReference type="Pfam" id="PF12309">
    <property type="entry name" value="KBP_C"/>
    <property type="match status" value="1"/>
</dbReference>
<sequence length="141" mass="16353">MPSLRSAQSIPFYSLYDHALDYAELTCDSSLLTFFELDFERKSKMHKRRVNALRGVLGELNPHHYLLVCRQLTYEIAEAYGKMLDIKMAIVEEQQTTPSPHVVRKISLLGAECIRNFELFLDSVRTTNCRYSLTTIIFVRC</sequence>
<proteinExistence type="inferred from homology"/>
<organism evidence="6 7">
    <name type="scientific">Priapulus caudatus</name>
    <name type="common">Priapulid worm</name>
    <dbReference type="NCBI Taxonomy" id="37621"/>
    <lineage>
        <taxon>Eukaryota</taxon>
        <taxon>Metazoa</taxon>
        <taxon>Ecdysozoa</taxon>
        <taxon>Scalidophora</taxon>
        <taxon>Priapulida</taxon>
        <taxon>Priapulimorpha</taxon>
        <taxon>Priapulimorphida</taxon>
        <taxon>Priapulidae</taxon>
        <taxon>Priapulus</taxon>
    </lineage>
</organism>
<protein>
    <recommendedName>
        <fullName evidence="3">KIF-binding protein</fullName>
    </recommendedName>
</protein>
<evidence type="ECO:0000313" key="6">
    <source>
        <dbReference type="Proteomes" id="UP000695022"/>
    </source>
</evidence>
<keyword evidence="5" id="KW-0206">Cytoskeleton</keyword>
<dbReference type="GeneID" id="106814939"/>
<evidence type="ECO:0000256" key="1">
    <source>
        <dbReference type="ARBA" id="ARBA00004245"/>
    </source>
</evidence>
<dbReference type="RefSeq" id="XP_014674815.1">
    <property type="nucleotide sequence ID" value="XM_014819329.1"/>
</dbReference>
<reference evidence="7" key="1">
    <citation type="submission" date="2025-08" db="UniProtKB">
        <authorList>
            <consortium name="RefSeq"/>
        </authorList>
    </citation>
    <scope>IDENTIFICATION</scope>
</reference>
<dbReference type="PANTHER" id="PTHR46321:SF1">
    <property type="entry name" value="KIF-BINDING PROTEIN"/>
    <property type="match status" value="1"/>
</dbReference>
<dbReference type="InterPro" id="IPR022083">
    <property type="entry name" value="KBP"/>
</dbReference>
<keyword evidence="6" id="KW-1185">Reference proteome</keyword>
<comment type="subcellular location">
    <subcellularLocation>
        <location evidence="1">Cytoplasm</location>
        <location evidence="1">Cytoskeleton</location>
    </subcellularLocation>
</comment>
<evidence type="ECO:0000256" key="3">
    <source>
        <dbReference type="ARBA" id="ARBA00016840"/>
    </source>
</evidence>
<name>A0ABM1ERJ4_PRICU</name>
<evidence type="ECO:0000256" key="2">
    <source>
        <dbReference type="ARBA" id="ARBA00010305"/>
    </source>
</evidence>
<dbReference type="PANTHER" id="PTHR46321">
    <property type="entry name" value="KIF1-BINDING PROTEIN"/>
    <property type="match status" value="1"/>
</dbReference>
<evidence type="ECO:0000256" key="4">
    <source>
        <dbReference type="ARBA" id="ARBA00022490"/>
    </source>
</evidence>
<gene>
    <name evidence="7" type="primary">LOC106814939</name>
</gene>